<dbReference type="Pfam" id="PF00240">
    <property type="entry name" value="ubiquitin"/>
    <property type="match status" value="1"/>
</dbReference>
<dbReference type="SMART" id="SM00165">
    <property type="entry name" value="UBA"/>
    <property type="match status" value="1"/>
</dbReference>
<evidence type="ECO:0000313" key="5">
    <source>
        <dbReference type="EMBL" id="SVP90422.1"/>
    </source>
</evidence>
<dbReference type="PROSITE" id="PS50030">
    <property type="entry name" value="UBA"/>
    <property type="match status" value="1"/>
</dbReference>
<proteinExistence type="predicted"/>
<dbReference type="Pfam" id="PF23195">
    <property type="entry name" value="UBQLN1"/>
    <property type="match status" value="1"/>
</dbReference>
<dbReference type="InterPro" id="IPR015940">
    <property type="entry name" value="UBA"/>
</dbReference>
<dbReference type="EMBL" id="UIVS01000001">
    <property type="protein sequence ID" value="SVP90422.1"/>
    <property type="molecule type" value="Genomic_DNA"/>
</dbReference>
<dbReference type="PANTHER" id="PTHR10677:SF3">
    <property type="entry name" value="FI07626P-RELATED"/>
    <property type="match status" value="1"/>
</dbReference>
<dbReference type="InterPro" id="IPR000626">
    <property type="entry name" value="Ubiquitin-like_dom"/>
</dbReference>
<evidence type="ECO:0000313" key="4">
    <source>
        <dbReference type="EMBL" id="SVP89281.1"/>
    </source>
</evidence>
<dbReference type="SUPFAM" id="SSF54236">
    <property type="entry name" value="Ubiquitin-like"/>
    <property type="match status" value="1"/>
</dbReference>
<sequence>MGLNITVKVSGGETFTLDVEPEMTVLQLKEKCSDKANAPADKQRLIFKGRIIKDEEVLSALNVEDGNTIHLVRSGLKPASSPPTTTPTATTATAQNTTTPTTGENQPFGQVPGFNQDFMSQMFQGGMGNLPGMPELNPQSAAALLNSPVVQEMLTQISSNPELFRTLVESSPFLQPMMQQNPMFGQMLNNPELLRTLMRPGMLQAGLQMHQAMQQSNVNNQGNGNTPTQNPPNTENPFANFQMPANMAGAMAGTTPFQPTTMPFQAPPVDTRPPEERFSSQLQSLQEMGFTDQAANLQALVQTNGDISAAIARLLNRTQ</sequence>
<dbReference type="FunFam" id="1.10.8.10:FF:000079">
    <property type="entry name" value="Ubiquitin family protein"/>
    <property type="match status" value="1"/>
</dbReference>
<dbReference type="InterPro" id="IPR029071">
    <property type="entry name" value="Ubiquitin-like_domsf"/>
</dbReference>
<name>A0A3B0MZH3_THEAN</name>
<dbReference type="GO" id="GO:0031593">
    <property type="term" value="F:polyubiquitin modification-dependent protein binding"/>
    <property type="evidence" value="ECO:0007669"/>
    <property type="project" value="TreeGrafter"/>
</dbReference>
<reference evidence="4" key="1">
    <citation type="submission" date="2018-07" db="EMBL/GenBank/DDBJ databases">
        <authorList>
            <person name="Quirk P.G."/>
            <person name="Krulwich T.A."/>
        </authorList>
    </citation>
    <scope>NUCLEOTIDE SEQUENCE</scope>
    <source>
        <strain evidence="4">Anand</strain>
    </source>
</reference>
<dbReference type="AlphaFoldDB" id="A0A3B0MZH3"/>
<dbReference type="GO" id="GO:0006511">
    <property type="term" value="P:ubiquitin-dependent protein catabolic process"/>
    <property type="evidence" value="ECO:0007669"/>
    <property type="project" value="TreeGrafter"/>
</dbReference>
<organism evidence="4">
    <name type="scientific">Theileria annulata</name>
    <dbReference type="NCBI Taxonomy" id="5874"/>
    <lineage>
        <taxon>Eukaryota</taxon>
        <taxon>Sar</taxon>
        <taxon>Alveolata</taxon>
        <taxon>Apicomplexa</taxon>
        <taxon>Aconoidasida</taxon>
        <taxon>Piroplasmida</taxon>
        <taxon>Theileriidae</taxon>
        <taxon>Theileria</taxon>
    </lineage>
</organism>
<accession>A0A3B0MZH3</accession>
<dbReference type="CDD" id="cd16106">
    <property type="entry name" value="Ubl_Dsk2p_like"/>
    <property type="match status" value="1"/>
</dbReference>
<dbReference type="InterPro" id="IPR019956">
    <property type="entry name" value="Ubiquitin_dom"/>
</dbReference>
<feature type="domain" description="UBA" evidence="2">
    <location>
        <begin position="273"/>
        <end position="317"/>
    </location>
</feature>
<dbReference type="Gene3D" id="3.10.20.90">
    <property type="entry name" value="Phosphatidylinositol 3-kinase Catalytic Subunit, Chain A, domain 1"/>
    <property type="match status" value="1"/>
</dbReference>
<gene>
    <name evidence="4" type="ORF">TAT_000113400</name>
    <name evidence="5" type="ORF">TAV_000112800</name>
</gene>
<dbReference type="PROSITE" id="PS50053">
    <property type="entry name" value="UBIQUITIN_2"/>
    <property type="match status" value="1"/>
</dbReference>
<dbReference type="InterPro" id="IPR006636">
    <property type="entry name" value="STI1_HS-bd"/>
</dbReference>
<dbReference type="InterPro" id="IPR015496">
    <property type="entry name" value="Ubiquilin"/>
</dbReference>
<evidence type="ECO:0000256" key="1">
    <source>
        <dbReference type="SAM" id="MobiDB-lite"/>
    </source>
</evidence>
<dbReference type="PRINTS" id="PR00348">
    <property type="entry name" value="UBIQUITIN"/>
</dbReference>
<dbReference type="Gene3D" id="1.10.8.10">
    <property type="entry name" value="DNA helicase RuvA subunit, C-terminal domain"/>
    <property type="match status" value="1"/>
</dbReference>
<protein>
    <submittedName>
        <fullName evidence="4">Ubiquitin-related chaperonin, putative</fullName>
    </submittedName>
</protein>
<dbReference type="PANTHER" id="PTHR10677">
    <property type="entry name" value="UBIQUILIN"/>
    <property type="match status" value="1"/>
</dbReference>
<dbReference type="SMART" id="SM00727">
    <property type="entry name" value="STI1"/>
    <property type="match status" value="2"/>
</dbReference>
<dbReference type="SMART" id="SM00213">
    <property type="entry name" value="UBQ"/>
    <property type="match status" value="1"/>
</dbReference>
<feature type="region of interest" description="Disordered" evidence="1">
    <location>
        <begin position="74"/>
        <end position="110"/>
    </location>
</feature>
<dbReference type="CDD" id="cd14399">
    <property type="entry name" value="UBA_PLICs"/>
    <property type="match status" value="1"/>
</dbReference>
<dbReference type="SUPFAM" id="SSF46934">
    <property type="entry name" value="UBA-like"/>
    <property type="match status" value="1"/>
</dbReference>
<feature type="domain" description="Ubiquitin-like" evidence="3">
    <location>
        <begin position="3"/>
        <end position="72"/>
    </location>
</feature>
<dbReference type="EMBL" id="UIVT01000001">
    <property type="protein sequence ID" value="SVP89281.1"/>
    <property type="molecule type" value="Genomic_DNA"/>
</dbReference>
<feature type="compositionally biased region" description="Low complexity" evidence="1">
    <location>
        <begin position="86"/>
        <end position="102"/>
    </location>
</feature>
<dbReference type="InterPro" id="IPR009060">
    <property type="entry name" value="UBA-like_sf"/>
</dbReference>
<evidence type="ECO:0000259" key="2">
    <source>
        <dbReference type="PROSITE" id="PS50030"/>
    </source>
</evidence>
<dbReference type="Pfam" id="PF00627">
    <property type="entry name" value="UBA"/>
    <property type="match status" value="1"/>
</dbReference>
<dbReference type="VEuPathDB" id="PiroplasmaDB:TA16530"/>
<evidence type="ECO:0000259" key="3">
    <source>
        <dbReference type="PROSITE" id="PS50053"/>
    </source>
</evidence>
<dbReference type="GO" id="GO:0005829">
    <property type="term" value="C:cytosol"/>
    <property type="evidence" value="ECO:0007669"/>
    <property type="project" value="TreeGrafter"/>
</dbReference>